<evidence type="ECO:0000313" key="4">
    <source>
        <dbReference type="Proteomes" id="UP000034067"/>
    </source>
</evidence>
<accession>A0A0G1PP50</accession>
<keyword evidence="1" id="KW-1188">Viral release from host cell</keyword>
<dbReference type="PANTHER" id="PTHR39184">
    <property type="match status" value="1"/>
</dbReference>
<gene>
    <name evidence="3" type="ORF">UX48_C0031G0004</name>
</gene>
<dbReference type="Pfam" id="PF03237">
    <property type="entry name" value="Terminase_6N"/>
    <property type="match status" value="1"/>
</dbReference>
<dbReference type="EMBL" id="LCMJ01000031">
    <property type="protein sequence ID" value="KKU34556.1"/>
    <property type="molecule type" value="Genomic_DNA"/>
</dbReference>
<protein>
    <recommendedName>
        <fullName evidence="2">Terminase large subunit gp17-like C-terminal domain-containing protein</fullName>
    </recommendedName>
</protein>
<evidence type="ECO:0000259" key="2">
    <source>
        <dbReference type="Pfam" id="PF17289"/>
    </source>
</evidence>
<comment type="caution">
    <text evidence="3">The sequence shown here is derived from an EMBL/GenBank/DDBJ whole genome shotgun (WGS) entry which is preliminary data.</text>
</comment>
<dbReference type="Gene3D" id="3.30.420.280">
    <property type="match status" value="1"/>
</dbReference>
<sequence>MFLTLTQAIIARDRHRFRVLCCGRRWGKTTLASEEIKGKAVSGPRRIAYIAPTYQQARDIAWELLKKELHPIISDTNESRLEIKVRTIKGGESLIVLRGWESIETLRGQQFDFVVIDEVAMMRNFQLYWQEVIRPTLTDTRGEVMFISTPKGFNHFYDLYQLEAKDSDYKSFHYTTYDNPHIPKDELDKAKKELTEDRFAQEYLADFRKTEGLVYKDFSRSRHVTDKQPTKIVRTMSGIDWGWTNPAAACRVREDGDRHYWIDQEFYKREQTTEAIVEAVKLMRPEIVYPDPAEPDRLEIARRAGLNVREVSKDIEAGIITIQELLKQGRIHIHSDCVNLIWEFETYAYPPKKSNQNENELPIKENDHALDMLRYVLHNQSPPLNALKQFKNQIISTR</sequence>
<feature type="domain" description="Terminase large subunit gp17-like C-terminal" evidence="2">
    <location>
        <begin position="238"/>
        <end position="379"/>
    </location>
</feature>
<dbReference type="SUPFAM" id="SSF52540">
    <property type="entry name" value="P-loop containing nucleoside triphosphate hydrolases"/>
    <property type="match status" value="1"/>
</dbReference>
<dbReference type="InterPro" id="IPR052380">
    <property type="entry name" value="Viral_DNA_packaging_terminase"/>
</dbReference>
<dbReference type="InterPro" id="IPR035421">
    <property type="entry name" value="Terminase_6C"/>
</dbReference>
<proteinExistence type="predicted"/>
<dbReference type="PANTHER" id="PTHR39184:SF1">
    <property type="entry name" value="PBSX PHAGE TERMINASE LARGE SUBUNIT"/>
    <property type="match status" value="1"/>
</dbReference>
<evidence type="ECO:0000313" key="3">
    <source>
        <dbReference type="EMBL" id="KKU34556.1"/>
    </source>
</evidence>
<name>A0A0G1PP50_9BACT</name>
<dbReference type="InterPro" id="IPR027417">
    <property type="entry name" value="P-loop_NTPase"/>
</dbReference>
<dbReference type="Pfam" id="PF17289">
    <property type="entry name" value="Terminase_6C"/>
    <property type="match status" value="1"/>
</dbReference>
<evidence type="ECO:0000256" key="1">
    <source>
        <dbReference type="ARBA" id="ARBA00022612"/>
    </source>
</evidence>
<dbReference type="Gene3D" id="3.40.50.300">
    <property type="entry name" value="P-loop containing nucleotide triphosphate hydrolases"/>
    <property type="match status" value="1"/>
</dbReference>
<organism evidence="3 4">
    <name type="scientific">Candidatus Azambacteria bacterium GW2011_GWB1_46_27</name>
    <dbReference type="NCBI Taxonomy" id="1618617"/>
    <lineage>
        <taxon>Bacteria</taxon>
        <taxon>Candidatus Azamiibacteriota</taxon>
    </lineage>
</organism>
<dbReference type="Proteomes" id="UP000034067">
    <property type="component" value="Unassembled WGS sequence"/>
</dbReference>
<dbReference type="AlphaFoldDB" id="A0A0G1PP50"/>
<reference evidence="3 4" key="1">
    <citation type="journal article" date="2015" name="Nature">
        <title>rRNA introns, odd ribosomes, and small enigmatic genomes across a large radiation of phyla.</title>
        <authorList>
            <person name="Brown C.T."/>
            <person name="Hug L.A."/>
            <person name="Thomas B.C."/>
            <person name="Sharon I."/>
            <person name="Castelle C.J."/>
            <person name="Singh A."/>
            <person name="Wilkins M.J."/>
            <person name="Williams K.H."/>
            <person name="Banfield J.F."/>
        </authorList>
    </citation>
    <scope>NUCLEOTIDE SEQUENCE [LARGE SCALE GENOMIC DNA]</scope>
</reference>